<evidence type="ECO:0000256" key="2">
    <source>
        <dbReference type="ARBA" id="ARBA00022553"/>
    </source>
</evidence>
<reference evidence="5" key="1">
    <citation type="submission" date="2020-01" db="EMBL/GenBank/DDBJ databases">
        <title>Genome Sequencing of Three Apophysomyces-Like Fungal Strains Confirms a Novel Fungal Genus in the Mucoromycota with divergent Burkholderia-like Endosymbiotic Bacteria.</title>
        <authorList>
            <person name="Stajich J.E."/>
            <person name="Macias A.M."/>
            <person name="Carter-House D."/>
            <person name="Lovett B."/>
            <person name="Kasson L.R."/>
            <person name="Berry K."/>
            <person name="Grigoriev I."/>
            <person name="Chang Y."/>
            <person name="Spatafora J."/>
            <person name="Kasson M.T."/>
        </authorList>
    </citation>
    <scope>NUCLEOTIDE SEQUENCE</scope>
    <source>
        <strain evidence="5">NRRL A-21654</strain>
    </source>
</reference>
<dbReference type="Gene3D" id="1.10.168.10">
    <property type="entry name" value="Phosducin, domain 2"/>
    <property type="match status" value="1"/>
</dbReference>
<protein>
    <recommendedName>
        <fullName evidence="4">Phosducin domain-containing protein</fullName>
    </recommendedName>
</protein>
<dbReference type="Pfam" id="PF02114">
    <property type="entry name" value="Phosducin"/>
    <property type="match status" value="1"/>
</dbReference>
<feature type="domain" description="Phosducin" evidence="4">
    <location>
        <begin position="57"/>
        <end position="274"/>
    </location>
</feature>
<sequence>MEDALWAQLQNASLDEEALIDKHRQAADEEGSDRDADDDSQCLFPEAPIMPVRQSGRQTGPKGVIADHAFYQQVKEDAQQKARSEYNARMLAKAMTTTTYLEDQAHAQMELVLEHKKEDSDDDLLEDDEMLQQYREKRLAQLKQMNNRETRRQHRVFGTLEDVQAEDYAMAIDKEWRTVPVIIHLHDKSIPQCQTLDVHLRDLAQKYALAKFIRVSASDLEFDLVGSPAILAYKSGILVANLVRFVDEAGSRFSVEDVEDVLLRYGALSEDDLYEPPAEEHHNSDDHDDED</sequence>
<gene>
    <name evidence="5" type="ORF">EC973_003721</name>
</gene>
<dbReference type="InterPro" id="IPR024253">
    <property type="entry name" value="Phosducin_thioredoxin-like_dom"/>
</dbReference>
<dbReference type="SUPFAM" id="SSF52833">
    <property type="entry name" value="Thioredoxin-like"/>
    <property type="match status" value="1"/>
</dbReference>
<dbReference type="InterPro" id="IPR036249">
    <property type="entry name" value="Thioredoxin-like_sf"/>
</dbReference>
<feature type="region of interest" description="Disordered" evidence="3">
    <location>
        <begin position="23"/>
        <end position="47"/>
    </location>
</feature>
<dbReference type="PANTHER" id="PTHR46052">
    <property type="entry name" value="PHOSDUCIN-LIKE PROTEIN"/>
    <property type="match status" value="1"/>
</dbReference>
<dbReference type="Proteomes" id="UP000605846">
    <property type="component" value="Unassembled WGS sequence"/>
</dbReference>
<evidence type="ECO:0000259" key="4">
    <source>
        <dbReference type="Pfam" id="PF02114"/>
    </source>
</evidence>
<keyword evidence="6" id="KW-1185">Reference proteome</keyword>
<comment type="caution">
    <text evidence="5">The sequence shown here is derived from an EMBL/GenBank/DDBJ whole genome shotgun (WGS) entry which is preliminary data.</text>
</comment>
<dbReference type="CDD" id="cd02987">
    <property type="entry name" value="Phd_like_Phd"/>
    <property type="match status" value="1"/>
</dbReference>
<dbReference type="InterPro" id="IPR001200">
    <property type="entry name" value="Phosducin"/>
</dbReference>
<comment type="similarity">
    <text evidence="1">Belongs to the phosducin family.</text>
</comment>
<proteinExistence type="inferred from homology"/>
<dbReference type="AlphaFoldDB" id="A0A8H7ELW1"/>
<feature type="compositionally biased region" description="Acidic residues" evidence="3">
    <location>
        <begin position="28"/>
        <end position="40"/>
    </location>
</feature>
<evidence type="ECO:0000313" key="6">
    <source>
        <dbReference type="Proteomes" id="UP000605846"/>
    </source>
</evidence>
<keyword evidence="2" id="KW-0597">Phosphoprotein</keyword>
<evidence type="ECO:0000256" key="3">
    <source>
        <dbReference type="SAM" id="MobiDB-lite"/>
    </source>
</evidence>
<dbReference type="OrthoDB" id="70588at2759"/>
<name>A0A8H7ELW1_9FUNG</name>
<dbReference type="PANTHER" id="PTHR46052:SF1">
    <property type="entry name" value="PHOSDUCIN-LIKE PROTEIN"/>
    <property type="match status" value="1"/>
</dbReference>
<organism evidence="5 6">
    <name type="scientific">Apophysomyces ossiformis</name>
    <dbReference type="NCBI Taxonomy" id="679940"/>
    <lineage>
        <taxon>Eukaryota</taxon>
        <taxon>Fungi</taxon>
        <taxon>Fungi incertae sedis</taxon>
        <taxon>Mucoromycota</taxon>
        <taxon>Mucoromycotina</taxon>
        <taxon>Mucoromycetes</taxon>
        <taxon>Mucorales</taxon>
        <taxon>Mucorineae</taxon>
        <taxon>Mucoraceae</taxon>
        <taxon>Apophysomyces</taxon>
    </lineage>
</organism>
<dbReference type="InterPro" id="IPR051499">
    <property type="entry name" value="Phosducin-like_reg"/>
</dbReference>
<dbReference type="InterPro" id="IPR023196">
    <property type="entry name" value="Phosducin_N_dom_sf"/>
</dbReference>
<dbReference type="Gene3D" id="3.40.30.10">
    <property type="entry name" value="Glutaredoxin"/>
    <property type="match status" value="1"/>
</dbReference>
<accession>A0A8H7ELW1</accession>
<evidence type="ECO:0000313" key="5">
    <source>
        <dbReference type="EMBL" id="KAF7722072.1"/>
    </source>
</evidence>
<dbReference type="GO" id="GO:0008277">
    <property type="term" value="P:regulation of G protein-coupled receptor signaling pathway"/>
    <property type="evidence" value="ECO:0007669"/>
    <property type="project" value="InterPro"/>
</dbReference>
<dbReference type="EMBL" id="JABAYA010000215">
    <property type="protein sequence ID" value="KAF7722072.1"/>
    <property type="molecule type" value="Genomic_DNA"/>
</dbReference>
<feature type="region of interest" description="Disordered" evidence="3">
    <location>
        <begin position="271"/>
        <end position="291"/>
    </location>
</feature>
<evidence type="ECO:0000256" key="1">
    <source>
        <dbReference type="ARBA" id="ARBA00009686"/>
    </source>
</evidence>